<dbReference type="AlphaFoldDB" id="A0A7Y6TUS4"/>
<name>A0A7Y6TUS4_9BURK</name>
<keyword evidence="2" id="KW-0732">Signal</keyword>
<feature type="transmembrane region" description="Helical" evidence="1">
    <location>
        <begin position="61"/>
        <end position="85"/>
    </location>
</feature>
<feature type="signal peptide" evidence="2">
    <location>
        <begin position="1"/>
        <end position="37"/>
    </location>
</feature>
<accession>A0A7Y6TUS4</accession>
<organism evidence="3 4">
    <name type="scientific">Piscinibacter koreensis</name>
    <dbReference type="NCBI Taxonomy" id="2742824"/>
    <lineage>
        <taxon>Bacteria</taxon>
        <taxon>Pseudomonadati</taxon>
        <taxon>Pseudomonadota</taxon>
        <taxon>Betaproteobacteria</taxon>
        <taxon>Burkholderiales</taxon>
        <taxon>Sphaerotilaceae</taxon>
        <taxon>Piscinibacter</taxon>
    </lineage>
</organism>
<dbReference type="RefSeq" id="WP_176065171.1">
    <property type="nucleotide sequence ID" value="NZ_JABWMJ010000001.1"/>
</dbReference>
<comment type="caution">
    <text evidence="3">The sequence shown here is derived from an EMBL/GenBank/DDBJ whole genome shotgun (WGS) entry which is preliminary data.</text>
</comment>
<proteinExistence type="predicted"/>
<evidence type="ECO:0000313" key="3">
    <source>
        <dbReference type="EMBL" id="NUZ04310.1"/>
    </source>
</evidence>
<protein>
    <submittedName>
        <fullName evidence="3">Uncharacterized protein</fullName>
    </submittedName>
</protein>
<keyword evidence="4" id="KW-1185">Reference proteome</keyword>
<evidence type="ECO:0000256" key="1">
    <source>
        <dbReference type="SAM" id="Phobius"/>
    </source>
</evidence>
<evidence type="ECO:0000313" key="4">
    <source>
        <dbReference type="Proteomes" id="UP000529637"/>
    </source>
</evidence>
<keyword evidence="1" id="KW-0812">Transmembrane</keyword>
<feature type="chain" id="PRO_5031236968" evidence="2">
    <location>
        <begin position="38"/>
        <end position="151"/>
    </location>
</feature>
<keyword evidence="1" id="KW-0472">Membrane</keyword>
<dbReference type="Proteomes" id="UP000529637">
    <property type="component" value="Unassembled WGS sequence"/>
</dbReference>
<reference evidence="3 4" key="1">
    <citation type="submission" date="2020-06" db="EMBL/GenBank/DDBJ databases">
        <title>Schlegella sp. ID0723 isolated from air conditioner.</title>
        <authorList>
            <person name="Kim D.Y."/>
            <person name="Kim D.-U."/>
        </authorList>
    </citation>
    <scope>NUCLEOTIDE SEQUENCE [LARGE SCALE GENOMIC DNA]</scope>
    <source>
        <strain evidence="3 4">ID0723</strain>
    </source>
</reference>
<evidence type="ECO:0000256" key="2">
    <source>
        <dbReference type="SAM" id="SignalP"/>
    </source>
</evidence>
<gene>
    <name evidence="3" type="ORF">HQN59_00910</name>
</gene>
<keyword evidence="1" id="KW-1133">Transmembrane helix</keyword>
<dbReference type="EMBL" id="JABWMJ010000001">
    <property type="protein sequence ID" value="NUZ04310.1"/>
    <property type="molecule type" value="Genomic_DNA"/>
</dbReference>
<sequence>MIDARPNRLAAPCFPRSVLYRSAAAACLAVGLAQANAQSAISDASRLSAVPVGASVAATGAVLSAGATLVVVSVVASGDGAVWLLERASTGARTSVRVGLQAVGGASVAAGTLVTVTAVSTGWVLSAASEAVAFVPNEIGSALLYDERVTR</sequence>